<reference evidence="3" key="1">
    <citation type="submission" date="2020-05" db="EMBL/GenBank/DDBJ databases">
        <authorList>
            <person name="Chiriac C."/>
            <person name="Salcher M."/>
            <person name="Ghai R."/>
            <person name="Kavagutti S V."/>
        </authorList>
    </citation>
    <scope>NUCLEOTIDE SEQUENCE</scope>
</reference>
<evidence type="ECO:0000256" key="1">
    <source>
        <dbReference type="SAM" id="MobiDB-lite"/>
    </source>
</evidence>
<accession>A0A6J6ZIH5</accession>
<gene>
    <name evidence="3" type="ORF">UFOPK3204_00060</name>
</gene>
<dbReference type="EMBL" id="CAFABK010000002">
    <property type="protein sequence ID" value="CAB4819496.1"/>
    <property type="molecule type" value="Genomic_DNA"/>
</dbReference>
<proteinExistence type="predicted"/>
<dbReference type="InterPro" id="IPR046667">
    <property type="entry name" value="DUF6537"/>
</dbReference>
<dbReference type="AlphaFoldDB" id="A0A6J6ZIH5"/>
<organism evidence="3">
    <name type="scientific">freshwater metagenome</name>
    <dbReference type="NCBI Taxonomy" id="449393"/>
    <lineage>
        <taxon>unclassified sequences</taxon>
        <taxon>metagenomes</taxon>
        <taxon>ecological metagenomes</taxon>
    </lineage>
</organism>
<dbReference type="Pfam" id="PF20169">
    <property type="entry name" value="DUF6537"/>
    <property type="match status" value="1"/>
</dbReference>
<protein>
    <submittedName>
        <fullName evidence="3">Unannotated protein</fullName>
    </submittedName>
</protein>
<feature type="region of interest" description="Disordered" evidence="1">
    <location>
        <begin position="84"/>
        <end position="104"/>
    </location>
</feature>
<name>A0A6J6ZIH5_9ZZZZ</name>
<sequence>MASVLRAIARVRFLRETPFDDFGYASVRRVERALAAEYRTMVARLAAEFGVDNYDRVVSAAATAEMVRGYDNVKRPTSRSFVRLCSPSNQQRPNATLARPQVPTAPCDDGRCWFPQSPALETGTATSDSAATGH</sequence>
<feature type="domain" description="DUF6537" evidence="2">
    <location>
        <begin position="1"/>
        <end position="79"/>
    </location>
</feature>
<evidence type="ECO:0000259" key="2">
    <source>
        <dbReference type="Pfam" id="PF20169"/>
    </source>
</evidence>
<evidence type="ECO:0000313" key="3">
    <source>
        <dbReference type="EMBL" id="CAB4819496.1"/>
    </source>
</evidence>